<dbReference type="AlphaFoldDB" id="A0A918IPH0"/>
<organism evidence="1 2">
    <name type="scientific">Arenibacter certesii</name>
    <dbReference type="NCBI Taxonomy" id="228955"/>
    <lineage>
        <taxon>Bacteria</taxon>
        <taxon>Pseudomonadati</taxon>
        <taxon>Bacteroidota</taxon>
        <taxon>Flavobacteriia</taxon>
        <taxon>Flavobacteriales</taxon>
        <taxon>Flavobacteriaceae</taxon>
        <taxon>Arenibacter</taxon>
    </lineage>
</organism>
<dbReference type="RefSeq" id="WP_373296562.1">
    <property type="nucleotide sequence ID" value="NZ_BMWP01000001.1"/>
</dbReference>
<dbReference type="SUPFAM" id="SSF46458">
    <property type="entry name" value="Globin-like"/>
    <property type="match status" value="1"/>
</dbReference>
<name>A0A918IPH0_9FLAO</name>
<accession>A0A918IPH0</accession>
<protein>
    <recommendedName>
        <fullName evidence="3">Group III truncated hemoglobin</fullName>
    </recommendedName>
</protein>
<dbReference type="GO" id="GO:0019825">
    <property type="term" value="F:oxygen binding"/>
    <property type="evidence" value="ECO:0007669"/>
    <property type="project" value="InterPro"/>
</dbReference>
<comment type="caution">
    <text evidence="1">The sequence shown here is derived from an EMBL/GenBank/DDBJ whole genome shotgun (WGS) entry which is preliminary data.</text>
</comment>
<evidence type="ECO:0008006" key="3">
    <source>
        <dbReference type="Google" id="ProtNLM"/>
    </source>
</evidence>
<reference evidence="1" key="2">
    <citation type="submission" date="2020-09" db="EMBL/GenBank/DDBJ databases">
        <authorList>
            <person name="Sun Q."/>
            <person name="Kim S."/>
        </authorList>
    </citation>
    <scope>NUCLEOTIDE SEQUENCE</scope>
    <source>
        <strain evidence="1">KCTC 12113</strain>
    </source>
</reference>
<sequence length="131" mass="15621">MIIKTEIKEREDVNLLVTSFYAKIRKHEVLGPIFNGIITDWDSHLELLTDFWESHLLLKRKYMGNPIVAHQKVDEKMDHTITQEHFGLWLNEWFATIDELFEGEVAWIAKNKARKMSTMLFLHIFQHRSRA</sequence>
<proteinExistence type="predicted"/>
<dbReference type="EMBL" id="BMWP01000001">
    <property type="protein sequence ID" value="GGW22260.1"/>
    <property type="molecule type" value="Genomic_DNA"/>
</dbReference>
<dbReference type="Gene3D" id="1.10.490.10">
    <property type="entry name" value="Globins"/>
    <property type="match status" value="1"/>
</dbReference>
<dbReference type="Proteomes" id="UP000634668">
    <property type="component" value="Unassembled WGS sequence"/>
</dbReference>
<dbReference type="InterPro" id="IPR012292">
    <property type="entry name" value="Globin/Proto"/>
</dbReference>
<gene>
    <name evidence="1" type="ORF">GCM10007383_02010</name>
</gene>
<evidence type="ECO:0000313" key="2">
    <source>
        <dbReference type="Proteomes" id="UP000634668"/>
    </source>
</evidence>
<dbReference type="CDD" id="cd08916">
    <property type="entry name" value="TrHb3_P"/>
    <property type="match status" value="1"/>
</dbReference>
<dbReference type="GO" id="GO:0020037">
    <property type="term" value="F:heme binding"/>
    <property type="evidence" value="ECO:0007669"/>
    <property type="project" value="InterPro"/>
</dbReference>
<reference evidence="1" key="1">
    <citation type="journal article" date="2014" name="Int. J. Syst. Evol. Microbiol.">
        <title>Complete genome sequence of Corynebacterium casei LMG S-19264T (=DSM 44701T), isolated from a smear-ripened cheese.</title>
        <authorList>
            <consortium name="US DOE Joint Genome Institute (JGI-PGF)"/>
            <person name="Walter F."/>
            <person name="Albersmeier A."/>
            <person name="Kalinowski J."/>
            <person name="Ruckert C."/>
        </authorList>
    </citation>
    <scope>NUCLEOTIDE SEQUENCE</scope>
    <source>
        <strain evidence="1">KCTC 12113</strain>
    </source>
</reference>
<keyword evidence="2" id="KW-1185">Reference proteome</keyword>
<evidence type="ECO:0000313" key="1">
    <source>
        <dbReference type="EMBL" id="GGW22260.1"/>
    </source>
</evidence>
<dbReference type="InterPro" id="IPR009050">
    <property type="entry name" value="Globin-like_sf"/>
</dbReference>